<accession>A0AAU8DMM5</accession>
<comment type="catalytic activity">
    <reaction evidence="1">
        <text>peroxynitrite = nitrate</text>
        <dbReference type="Rhea" id="RHEA:63116"/>
        <dbReference type="ChEBI" id="CHEBI:17632"/>
        <dbReference type="ChEBI" id="CHEBI:25941"/>
    </reaction>
</comment>
<dbReference type="InterPro" id="IPR045165">
    <property type="entry name" value="Nitrobindin"/>
</dbReference>
<dbReference type="RefSeq" id="WP_353648853.1">
    <property type="nucleotide sequence ID" value="NZ_CP159218.1"/>
</dbReference>
<dbReference type="GO" id="GO:0062213">
    <property type="term" value="F:peroxynitrite isomerase activity"/>
    <property type="evidence" value="ECO:0007669"/>
    <property type="project" value="UniProtKB-UniRule"/>
</dbReference>
<dbReference type="PANTHER" id="PTHR15854:SF4">
    <property type="entry name" value="PEROXYNITRITE ISOMERASE THAP4"/>
    <property type="match status" value="1"/>
</dbReference>
<proteinExistence type="inferred from homology"/>
<comment type="cofactor">
    <cofactor evidence="1">
        <name>heme b</name>
        <dbReference type="ChEBI" id="CHEBI:60344"/>
    </cofactor>
    <text evidence="1">Binds 1 heme b group per subunit, that coordinates a highly solvent-exposed Fe(III) atom.</text>
</comment>
<evidence type="ECO:0000259" key="2">
    <source>
        <dbReference type="Pfam" id="PF08768"/>
    </source>
</evidence>
<dbReference type="InterPro" id="IPR014878">
    <property type="entry name" value="THAP4-like_heme-bd"/>
</dbReference>
<sequence length="213" mass="22935">MPDGDTPRPSGDAAIAAADERAGTTRDRNLLDVAPLPIPADTANLRLGPELHPACLGLLPMVGVWRGTGTYGNETRTSDDPVADFGQQISVSHDGRPFLRFESVSWDLRRADGPMAGAREVGWFRPQDDGSVELLLAHAEGRIEVFYGRSRSVSSWALTTDGVWRTPTAVPVIGATRLYGITPDGRLAYVEERAHTDAELAPHASALLERLVG</sequence>
<protein>
    <recommendedName>
        <fullName evidence="1">Peroxynitrite isomerase</fullName>
        <ecNumber evidence="1">5.99.-.-</ecNumber>
    </recommendedName>
    <alternativeName>
        <fullName evidence="1">Ferric nitrobindin</fullName>
        <shortName evidence="1">Nb(III)</shortName>
    </alternativeName>
</protein>
<dbReference type="EC" id="5.99.-.-" evidence="1"/>
<comment type="pathway">
    <text evidence="1">Nitrogen metabolism.</text>
</comment>
<feature type="binding site" description="axial binding residue" evidence="1">
    <location>
        <position position="203"/>
    </location>
    <ligand>
        <name>heme b</name>
        <dbReference type="ChEBI" id="CHEBI:60344"/>
    </ligand>
    <ligandPart>
        <name>Fe</name>
        <dbReference type="ChEBI" id="CHEBI:18248"/>
    </ligandPart>
</feature>
<keyword evidence="1" id="KW-0408">Iron</keyword>
<comment type="similarity">
    <text evidence="1">Belongs to the nitrobindin family.</text>
</comment>
<dbReference type="InterPro" id="IPR012674">
    <property type="entry name" value="Calycin"/>
</dbReference>
<dbReference type="Pfam" id="PF08768">
    <property type="entry name" value="THAP4_heme-bd"/>
    <property type="match status" value="1"/>
</dbReference>
<dbReference type="InterPro" id="IPR022939">
    <property type="entry name" value="Nb(III)_bact/plant"/>
</dbReference>
<dbReference type="GO" id="GO:0046872">
    <property type="term" value="F:metal ion binding"/>
    <property type="evidence" value="ECO:0007669"/>
    <property type="project" value="UniProtKB-KW"/>
</dbReference>
<dbReference type="Gene3D" id="2.40.128.20">
    <property type="match status" value="1"/>
</dbReference>
<dbReference type="SUPFAM" id="SSF50814">
    <property type="entry name" value="Lipocalins"/>
    <property type="match status" value="1"/>
</dbReference>
<reference evidence="3" key="1">
    <citation type="submission" date="2024-05" db="EMBL/GenBank/DDBJ databases">
        <authorList>
            <person name="Cai S.Y."/>
            <person name="Jin L.M."/>
            <person name="Li H.R."/>
        </authorList>
    </citation>
    <scope>NUCLEOTIDE SEQUENCE</scope>
    <source>
        <strain evidence="3">A5-74</strain>
    </source>
</reference>
<dbReference type="GO" id="GO:0020037">
    <property type="term" value="F:heme binding"/>
    <property type="evidence" value="ECO:0007669"/>
    <property type="project" value="UniProtKB-UniRule"/>
</dbReference>
<feature type="domain" description="THAP4-like heme-binding" evidence="2">
    <location>
        <begin position="56"/>
        <end position="210"/>
    </location>
</feature>
<keyword evidence="1" id="KW-0413">Isomerase</keyword>
<dbReference type="EMBL" id="CP159218">
    <property type="protein sequence ID" value="XCG63238.1"/>
    <property type="molecule type" value="Genomic_DNA"/>
</dbReference>
<comment type="domain">
    <text evidence="1">Forms a 10-stranded antiparallel beta-barrel structure able to accommodate a hydrophobic ligand in its interior. In fact, this fold hosts the heme group, which is located in a wide surface cleft.</text>
</comment>
<dbReference type="HAMAP" id="MF_01297">
    <property type="entry name" value="nitrobindin"/>
    <property type="match status" value="1"/>
</dbReference>
<gene>
    <name evidence="3" type="ORF">ABLG96_18850</name>
</gene>
<evidence type="ECO:0000256" key="1">
    <source>
        <dbReference type="HAMAP-Rule" id="MF_01297"/>
    </source>
</evidence>
<dbReference type="PANTHER" id="PTHR15854">
    <property type="entry name" value="THAP4 PROTEIN"/>
    <property type="match status" value="1"/>
</dbReference>
<comment type="function">
    <text evidence="1">Heme-binding protein able to scavenge peroxynitrite and to protect free L-tyrosine against peroxynitrite-mediated nitration, by acting as a peroxynitrite isomerase that converts peroxynitrite to nitrate. Therefore, this protein likely plays a role in peroxynitrite sensing and in the detoxification of reactive nitrogen and oxygen species (RNS and ROS, respectively). Is able to bind nitric oxide (NO) in vitro, but may act as a sensor of peroxynitrite levels in vivo.</text>
</comment>
<comment type="caution">
    <text evidence="1">Lacks conserved residue(s) required for the propagation of feature annotation.</text>
</comment>
<dbReference type="CDD" id="cd07828">
    <property type="entry name" value="lipocalin_heme-bd-THAP4-like"/>
    <property type="match status" value="1"/>
</dbReference>
<evidence type="ECO:0000313" key="3">
    <source>
        <dbReference type="EMBL" id="XCG63238.1"/>
    </source>
</evidence>
<feature type="short sequence motif" description="GXWXGXG" evidence="1">
    <location>
        <begin position="63"/>
        <end position="69"/>
    </location>
</feature>
<feature type="binding site" evidence="1">
    <location>
        <position position="75"/>
    </location>
    <ligand>
        <name>heme b</name>
        <dbReference type="ChEBI" id="CHEBI:60344"/>
    </ligand>
</feature>
<dbReference type="AlphaFoldDB" id="A0AAU8DMM5"/>
<keyword evidence="1" id="KW-0349">Heme</keyword>
<organism evidence="3">
    <name type="scientific">Nakamurella sp. A5-74</name>
    <dbReference type="NCBI Taxonomy" id="3158264"/>
    <lineage>
        <taxon>Bacteria</taxon>
        <taxon>Bacillati</taxon>
        <taxon>Actinomycetota</taxon>
        <taxon>Actinomycetes</taxon>
        <taxon>Nakamurellales</taxon>
        <taxon>Nakamurellaceae</taxon>
        <taxon>Nakamurella</taxon>
    </lineage>
</organism>
<name>A0AAU8DMM5_9ACTN</name>
<keyword evidence="1" id="KW-0479">Metal-binding</keyword>